<dbReference type="Pfam" id="PF11951">
    <property type="entry name" value="Fungal_trans_2"/>
    <property type="match status" value="1"/>
</dbReference>
<proteinExistence type="predicted"/>
<dbReference type="AlphaFoldDB" id="A0A4P6XWR4"/>
<dbReference type="PANTHER" id="PTHR37534">
    <property type="entry name" value="TRANSCRIPTIONAL ACTIVATOR PROTEIN UGA3"/>
    <property type="match status" value="1"/>
</dbReference>
<dbReference type="PROSITE" id="PS00463">
    <property type="entry name" value="ZN2_CY6_FUNGAL_1"/>
    <property type="match status" value="1"/>
</dbReference>
<dbReference type="GO" id="GO:0000981">
    <property type="term" value="F:DNA-binding transcription factor activity, RNA polymerase II-specific"/>
    <property type="evidence" value="ECO:0007669"/>
    <property type="project" value="InterPro"/>
</dbReference>
<reference evidence="5" key="1">
    <citation type="submission" date="2019-03" db="EMBL/GenBank/DDBJ databases">
        <title>Snf2 controls pulcherriminic acid biosynthesis and connects pigmentation and antifungal activity of the yeast Metschnikowia pulcherrima.</title>
        <authorList>
            <person name="Gore-Lloyd D."/>
            <person name="Sumann I."/>
            <person name="Brachmann A.O."/>
            <person name="Schneeberger K."/>
            <person name="Ortiz-Merino R.A."/>
            <person name="Moreno-Beltran M."/>
            <person name="Schlaefli M."/>
            <person name="Kirner P."/>
            <person name="Santos Kron A."/>
            <person name="Wolfe K.H."/>
            <person name="Piel J."/>
            <person name="Ahrens C.H."/>
            <person name="Henk D."/>
            <person name="Freimoser F.M."/>
        </authorList>
    </citation>
    <scope>NUCLEOTIDE SEQUENCE [LARGE SCALE GENOMIC DNA]</scope>
    <source>
        <strain evidence="5">APC 1.2</strain>
    </source>
</reference>
<dbReference type="Gene3D" id="4.10.240.10">
    <property type="entry name" value="Zn(2)-C6 fungal-type DNA-binding domain"/>
    <property type="match status" value="1"/>
</dbReference>
<name>A0A4P6XWR4_9ASCO</name>
<feature type="domain" description="Zn(2)-C6 fungal-type" evidence="3">
    <location>
        <begin position="35"/>
        <end position="65"/>
    </location>
</feature>
<dbReference type="GO" id="GO:0005634">
    <property type="term" value="C:nucleus"/>
    <property type="evidence" value="ECO:0007669"/>
    <property type="project" value="UniProtKB-SubCell"/>
</dbReference>
<evidence type="ECO:0000259" key="3">
    <source>
        <dbReference type="PROSITE" id="PS50048"/>
    </source>
</evidence>
<dbReference type="GO" id="GO:0008270">
    <property type="term" value="F:zinc ion binding"/>
    <property type="evidence" value="ECO:0007669"/>
    <property type="project" value="InterPro"/>
</dbReference>
<dbReference type="CDD" id="cd00067">
    <property type="entry name" value="GAL4"/>
    <property type="match status" value="1"/>
</dbReference>
<dbReference type="PROSITE" id="PS50048">
    <property type="entry name" value="ZN2_CY6_FUNGAL_2"/>
    <property type="match status" value="1"/>
</dbReference>
<sequence length="607" mass="68709">MSPSTYREYQTVFELREDTLALIKPRKVTKRSFLGCLNCKRKRIKCDETKEKCRNCARSLLQCKWPSQKDGTSKTVDFMREPNAGLLPNTLAPGSGGSPFLVNQELSHSRSILGEYPPSTVLLIESDQPTPRSNLEQVSIAHESSGSKAFLPSRQPFGSSPESGLFETLGKAFVQASTWVDFSEFRDMEDAKKTLERSLQADIALSSQNSDDSSIESVALHLSAPQAEQDSFFLSQFVQGFLPTIAQVNFQDQAQFLQLVLTAAKESELLQEVFIACGASIVAFNHAQYRAMAHERYTKAINHYLNELKHGAVKGGEAWFFVAVQVLQTLCLRDTFADANATRCAAHFGAAYKIILLRLSGKGTSTKPFLELEKIMIENFLFNYSITIFFCDHKQLPQLVPSPFVFFHRSRGKLVEIFYDSKFRYKYRSMLAFQIAAKSSWLCRLKLPLDDEAKLLHMELLQLAEALHLSFENDDELYSHPNERVTTSIAKVVLQTSMILLQKMIDYDNVKAEGLQHLVQGIRADISRPHNKSTIFPIWSLMIAASTSTSKDDRDFFRGRLDVLLTRSKSRIIVQILNHLDGLWELYKGDEPFELLFDTTVLDEVCN</sequence>
<dbReference type="SUPFAM" id="SSF57701">
    <property type="entry name" value="Zn2/Cys6 DNA-binding domain"/>
    <property type="match status" value="1"/>
</dbReference>
<dbReference type="EMBL" id="CP034461">
    <property type="protein sequence ID" value="QBM90758.1"/>
    <property type="molecule type" value="Genomic_DNA"/>
</dbReference>
<evidence type="ECO:0000313" key="4">
    <source>
        <dbReference type="EMBL" id="QBM90758.1"/>
    </source>
</evidence>
<keyword evidence="2" id="KW-0539">Nucleus</keyword>
<dbReference type="PANTHER" id="PTHR37534:SF46">
    <property type="entry name" value="ZN(II)2CYS6 TRANSCRIPTION FACTOR (EUROFUNG)"/>
    <property type="match status" value="1"/>
</dbReference>
<dbReference type="SMART" id="SM00066">
    <property type="entry name" value="GAL4"/>
    <property type="match status" value="1"/>
</dbReference>
<keyword evidence="5" id="KW-1185">Reference proteome</keyword>
<accession>A0A4P6XWR4</accession>
<dbReference type="Pfam" id="PF00172">
    <property type="entry name" value="Zn_clus"/>
    <property type="match status" value="1"/>
</dbReference>
<protein>
    <submittedName>
        <fullName evidence="4">Transcription factor domain-containing protein</fullName>
    </submittedName>
</protein>
<evidence type="ECO:0000256" key="1">
    <source>
        <dbReference type="ARBA" id="ARBA00004123"/>
    </source>
</evidence>
<comment type="subcellular location">
    <subcellularLocation>
        <location evidence="1">Nucleus</location>
    </subcellularLocation>
</comment>
<evidence type="ECO:0000313" key="5">
    <source>
        <dbReference type="Proteomes" id="UP000292447"/>
    </source>
</evidence>
<gene>
    <name evidence="4" type="primary">MPUL0F03450</name>
    <name evidence="4" type="ORF">METSCH_F03450</name>
</gene>
<dbReference type="Proteomes" id="UP000292447">
    <property type="component" value="Chromosome VI"/>
</dbReference>
<dbReference type="InterPro" id="IPR021858">
    <property type="entry name" value="Fun_TF"/>
</dbReference>
<dbReference type="InterPro" id="IPR001138">
    <property type="entry name" value="Zn2Cys6_DnaBD"/>
</dbReference>
<dbReference type="InterPro" id="IPR036864">
    <property type="entry name" value="Zn2-C6_fun-type_DNA-bd_sf"/>
</dbReference>
<organism evidence="4 5">
    <name type="scientific">Metschnikowia aff. pulcherrima</name>
    <dbReference type="NCBI Taxonomy" id="2163413"/>
    <lineage>
        <taxon>Eukaryota</taxon>
        <taxon>Fungi</taxon>
        <taxon>Dikarya</taxon>
        <taxon>Ascomycota</taxon>
        <taxon>Saccharomycotina</taxon>
        <taxon>Pichiomycetes</taxon>
        <taxon>Metschnikowiaceae</taxon>
        <taxon>Metschnikowia</taxon>
    </lineage>
</organism>
<evidence type="ECO:0000256" key="2">
    <source>
        <dbReference type="ARBA" id="ARBA00023242"/>
    </source>
</evidence>
<dbReference type="STRING" id="2163413.A0A4P6XWR4"/>